<evidence type="ECO:0000313" key="4">
    <source>
        <dbReference type="Proteomes" id="UP001301350"/>
    </source>
</evidence>
<sequence>MAVASAFILPFVRAAPAHSRTTRRASSRPIRRATRQPVRWMQATAAEQQPQARPTPSVSPTPTVLVTGGGGRLGRRIVRELLQQNAIVRVAARDPAKAERDVQEYLREAGVDSRKDGDASRVVYLPYDATEPASVQYEKLFRDVQVDVVIDAMGTTQFRPWTVYSTEYQARAELIRAASAKQGIRHFILVTSLGTRRWGWPAGALNLFWGILFWKGRAEQFLIDQQRRDAAKKEGGLRQYTIVRPAGLERLQDADARSWAVRLYPPDTQFSGAVPRLQVAQVCVAAMLHPDESRNKVVELVSEEGGAPRDIFEMLRAL</sequence>
<dbReference type="InterPro" id="IPR036291">
    <property type="entry name" value="NAD(P)-bd_dom_sf"/>
</dbReference>
<accession>A0AAV9IUU5</accession>
<reference evidence="3 4" key="1">
    <citation type="submission" date="2022-07" db="EMBL/GenBank/DDBJ databases">
        <title>Genome-wide signatures of adaptation to extreme environments.</title>
        <authorList>
            <person name="Cho C.H."/>
            <person name="Yoon H.S."/>
        </authorList>
    </citation>
    <scope>NUCLEOTIDE SEQUENCE [LARGE SCALE GENOMIC DNA]</scope>
    <source>
        <strain evidence="3 4">DBV 063 E5</strain>
    </source>
</reference>
<feature type="domain" description="NAD(P)-binding" evidence="2">
    <location>
        <begin position="68"/>
        <end position="290"/>
    </location>
</feature>
<keyword evidence="4" id="KW-1185">Reference proteome</keyword>
<feature type="compositionally biased region" description="Low complexity" evidence="1">
    <location>
        <begin position="54"/>
        <end position="64"/>
    </location>
</feature>
<feature type="region of interest" description="Disordered" evidence="1">
    <location>
        <begin position="18"/>
        <end position="64"/>
    </location>
</feature>
<organism evidence="3 4">
    <name type="scientific">Cyanidium caldarium</name>
    <name type="common">Red alga</name>
    <dbReference type="NCBI Taxonomy" id="2771"/>
    <lineage>
        <taxon>Eukaryota</taxon>
        <taxon>Rhodophyta</taxon>
        <taxon>Bangiophyceae</taxon>
        <taxon>Cyanidiales</taxon>
        <taxon>Cyanidiaceae</taxon>
        <taxon>Cyanidium</taxon>
    </lineage>
</organism>
<proteinExistence type="predicted"/>
<dbReference type="PANTHER" id="PTHR47285:SF1">
    <property type="entry name" value="PROTEIN TIC 62, CHLOROPLASTIC"/>
    <property type="match status" value="1"/>
</dbReference>
<name>A0AAV9IUU5_CYACA</name>
<evidence type="ECO:0000259" key="2">
    <source>
        <dbReference type="Pfam" id="PF13460"/>
    </source>
</evidence>
<dbReference type="Gene3D" id="3.40.50.720">
    <property type="entry name" value="NAD(P)-binding Rossmann-like Domain"/>
    <property type="match status" value="1"/>
</dbReference>
<dbReference type="InterPro" id="IPR044719">
    <property type="entry name" value="TIC62"/>
</dbReference>
<dbReference type="AlphaFoldDB" id="A0AAV9IUU5"/>
<dbReference type="EMBL" id="JANCYW010000007">
    <property type="protein sequence ID" value="KAK4536032.1"/>
    <property type="molecule type" value="Genomic_DNA"/>
</dbReference>
<feature type="compositionally biased region" description="Basic residues" evidence="1">
    <location>
        <begin position="20"/>
        <end position="34"/>
    </location>
</feature>
<dbReference type="Proteomes" id="UP001301350">
    <property type="component" value="Unassembled WGS sequence"/>
</dbReference>
<dbReference type="Pfam" id="PF13460">
    <property type="entry name" value="NAD_binding_10"/>
    <property type="match status" value="1"/>
</dbReference>
<dbReference type="InterPro" id="IPR016040">
    <property type="entry name" value="NAD(P)-bd_dom"/>
</dbReference>
<protein>
    <recommendedName>
        <fullName evidence="2">NAD(P)-binding domain-containing protein</fullName>
    </recommendedName>
</protein>
<evidence type="ECO:0000313" key="3">
    <source>
        <dbReference type="EMBL" id="KAK4536032.1"/>
    </source>
</evidence>
<dbReference type="PANTHER" id="PTHR47285">
    <property type="entry name" value="PROTEIN TIC 62, CHLOROPLASTIC"/>
    <property type="match status" value="1"/>
</dbReference>
<dbReference type="SUPFAM" id="SSF51735">
    <property type="entry name" value="NAD(P)-binding Rossmann-fold domains"/>
    <property type="match status" value="1"/>
</dbReference>
<gene>
    <name evidence="3" type="ORF">CDCA_CDCA07G2057</name>
</gene>
<comment type="caution">
    <text evidence="3">The sequence shown here is derived from an EMBL/GenBank/DDBJ whole genome shotgun (WGS) entry which is preliminary data.</text>
</comment>
<evidence type="ECO:0000256" key="1">
    <source>
        <dbReference type="SAM" id="MobiDB-lite"/>
    </source>
</evidence>